<feature type="signal peptide" evidence="3">
    <location>
        <begin position="1"/>
        <end position="19"/>
    </location>
</feature>
<dbReference type="InterPro" id="IPR015797">
    <property type="entry name" value="NUDIX_hydrolase-like_dom_sf"/>
</dbReference>
<dbReference type="FunFam" id="3.90.79.10:FF:000068">
    <property type="entry name" value="NUDIX family hydrolase, putative"/>
    <property type="match status" value="1"/>
</dbReference>
<dbReference type="Proteomes" id="UP001287356">
    <property type="component" value="Unassembled WGS sequence"/>
</dbReference>
<protein>
    <recommendedName>
        <fullName evidence="4">Nudix hydrolase domain-containing protein</fullName>
    </recommendedName>
</protein>
<reference evidence="5" key="1">
    <citation type="journal article" date="2023" name="Mol. Phylogenet. Evol.">
        <title>Genome-scale phylogeny and comparative genomics of the fungal order Sordariales.</title>
        <authorList>
            <person name="Hensen N."/>
            <person name="Bonometti L."/>
            <person name="Westerberg I."/>
            <person name="Brannstrom I.O."/>
            <person name="Guillou S."/>
            <person name="Cros-Aarteil S."/>
            <person name="Calhoun S."/>
            <person name="Haridas S."/>
            <person name="Kuo A."/>
            <person name="Mondo S."/>
            <person name="Pangilinan J."/>
            <person name="Riley R."/>
            <person name="LaButti K."/>
            <person name="Andreopoulos B."/>
            <person name="Lipzen A."/>
            <person name="Chen C."/>
            <person name="Yan M."/>
            <person name="Daum C."/>
            <person name="Ng V."/>
            <person name="Clum A."/>
            <person name="Steindorff A."/>
            <person name="Ohm R.A."/>
            <person name="Martin F."/>
            <person name="Silar P."/>
            <person name="Natvig D.O."/>
            <person name="Lalanne C."/>
            <person name="Gautier V."/>
            <person name="Ament-Velasquez S.L."/>
            <person name="Kruys A."/>
            <person name="Hutchinson M.I."/>
            <person name="Powell A.J."/>
            <person name="Barry K."/>
            <person name="Miller A.N."/>
            <person name="Grigoriev I.V."/>
            <person name="Debuchy R."/>
            <person name="Gladieux P."/>
            <person name="Hiltunen Thoren M."/>
            <person name="Johannesson H."/>
        </authorList>
    </citation>
    <scope>NUCLEOTIDE SEQUENCE</scope>
    <source>
        <strain evidence="5">CBS 958.72</strain>
    </source>
</reference>
<dbReference type="EMBL" id="JAULSN010000001">
    <property type="protein sequence ID" value="KAK3383451.1"/>
    <property type="molecule type" value="Genomic_DNA"/>
</dbReference>
<dbReference type="GO" id="GO:0019693">
    <property type="term" value="P:ribose phosphate metabolic process"/>
    <property type="evidence" value="ECO:0007669"/>
    <property type="project" value="TreeGrafter"/>
</dbReference>
<keyword evidence="6" id="KW-1185">Reference proteome</keyword>
<gene>
    <name evidence="5" type="ORF">B0T24DRAFT_516349</name>
</gene>
<dbReference type="Pfam" id="PF00293">
    <property type="entry name" value="NUDIX"/>
    <property type="match status" value="1"/>
</dbReference>
<dbReference type="PANTHER" id="PTHR11839">
    <property type="entry name" value="UDP/ADP-SUGAR PYROPHOSPHATASE"/>
    <property type="match status" value="1"/>
</dbReference>
<dbReference type="CDD" id="cd03424">
    <property type="entry name" value="NUDIX_ADPRase_Nudt5_UGPPase_Nudt14"/>
    <property type="match status" value="1"/>
</dbReference>
<proteinExistence type="predicted"/>
<feature type="chain" id="PRO_5042225943" description="Nudix hydrolase domain-containing protein" evidence="3">
    <location>
        <begin position="20"/>
        <end position="346"/>
    </location>
</feature>
<evidence type="ECO:0000313" key="5">
    <source>
        <dbReference type="EMBL" id="KAK3383451.1"/>
    </source>
</evidence>
<dbReference type="SUPFAM" id="SSF55811">
    <property type="entry name" value="Nudix"/>
    <property type="match status" value="1"/>
</dbReference>
<comment type="caution">
    <text evidence="5">The sequence shown here is derived from an EMBL/GenBank/DDBJ whole genome shotgun (WGS) entry which is preliminary data.</text>
</comment>
<dbReference type="GO" id="GO:0006753">
    <property type="term" value="P:nucleoside phosphate metabolic process"/>
    <property type="evidence" value="ECO:0007669"/>
    <property type="project" value="TreeGrafter"/>
</dbReference>
<dbReference type="Gene3D" id="3.90.79.10">
    <property type="entry name" value="Nucleoside Triphosphate Pyrophosphohydrolase"/>
    <property type="match status" value="1"/>
</dbReference>
<feature type="domain" description="Nudix hydrolase" evidence="4">
    <location>
        <begin position="179"/>
        <end position="235"/>
    </location>
</feature>
<dbReference type="InterPro" id="IPR000086">
    <property type="entry name" value="NUDIX_hydrolase_dom"/>
</dbReference>
<sequence length="346" mass="37563">MRGLLTRICLFIIMPIALTALYQSRSAIARRWPTCIPQASVLGWRPRDLAIQRVGSRTAAAMSTFHHPDFDVPVTLPDGLSKEQVLNFYPFASWISTLENSLDLQKQTSSHPFHSDPYSLRSVTVQAFDLFGQRVGFLKLTSDVSNGAGEKLSGAVFLRGPSVAMLVILVPDDAPAGSDERYVLLTVQPRVAAGSLGFVEIPAGMVDEAGSFAGTAAKEIYEELGLEIAASELTNLSELAALPSEDGAGAGAGAAETKTQDGNLPRAVYPSPGACDEYIPIFLHQRRVPREQLSEWTGRLTGLRDEGEKITLKLVKMQSLWRECARDAKSLSALALWEGLHREGKV</sequence>
<organism evidence="5 6">
    <name type="scientific">Lasiosphaeria ovina</name>
    <dbReference type="NCBI Taxonomy" id="92902"/>
    <lineage>
        <taxon>Eukaryota</taxon>
        <taxon>Fungi</taxon>
        <taxon>Dikarya</taxon>
        <taxon>Ascomycota</taxon>
        <taxon>Pezizomycotina</taxon>
        <taxon>Sordariomycetes</taxon>
        <taxon>Sordariomycetidae</taxon>
        <taxon>Sordariales</taxon>
        <taxon>Lasiosphaeriaceae</taxon>
        <taxon>Lasiosphaeria</taxon>
    </lineage>
</organism>
<accession>A0AAE0TXU4</accession>
<keyword evidence="3" id="KW-0732">Signal</keyword>
<evidence type="ECO:0000313" key="6">
    <source>
        <dbReference type="Proteomes" id="UP001287356"/>
    </source>
</evidence>
<evidence type="ECO:0000259" key="4">
    <source>
        <dbReference type="Pfam" id="PF00293"/>
    </source>
</evidence>
<evidence type="ECO:0000256" key="3">
    <source>
        <dbReference type="SAM" id="SignalP"/>
    </source>
</evidence>
<comment type="cofactor">
    <cofactor evidence="1">
        <name>Mg(2+)</name>
        <dbReference type="ChEBI" id="CHEBI:18420"/>
    </cofactor>
</comment>
<dbReference type="GO" id="GO:0080042">
    <property type="term" value="F:ADP-glucose pyrophosphohydrolase activity"/>
    <property type="evidence" value="ECO:0007669"/>
    <property type="project" value="TreeGrafter"/>
</dbReference>
<reference evidence="5" key="2">
    <citation type="submission" date="2023-06" db="EMBL/GenBank/DDBJ databases">
        <authorList>
            <consortium name="Lawrence Berkeley National Laboratory"/>
            <person name="Haridas S."/>
            <person name="Hensen N."/>
            <person name="Bonometti L."/>
            <person name="Westerberg I."/>
            <person name="Brannstrom I.O."/>
            <person name="Guillou S."/>
            <person name="Cros-Aarteil S."/>
            <person name="Calhoun S."/>
            <person name="Kuo A."/>
            <person name="Mondo S."/>
            <person name="Pangilinan J."/>
            <person name="Riley R."/>
            <person name="Labutti K."/>
            <person name="Andreopoulos B."/>
            <person name="Lipzen A."/>
            <person name="Chen C."/>
            <person name="Yanf M."/>
            <person name="Daum C."/>
            <person name="Ng V."/>
            <person name="Clum A."/>
            <person name="Steindorff A."/>
            <person name="Ohm R."/>
            <person name="Martin F."/>
            <person name="Silar P."/>
            <person name="Natvig D."/>
            <person name="Lalanne C."/>
            <person name="Gautier V."/>
            <person name="Ament-Velasquez S.L."/>
            <person name="Kruys A."/>
            <person name="Hutchinson M.I."/>
            <person name="Powell A.J."/>
            <person name="Barry K."/>
            <person name="Miller A.N."/>
            <person name="Grigoriev I.V."/>
            <person name="Debuchy R."/>
            <person name="Gladieux P."/>
            <person name="Thoren M.H."/>
            <person name="Johannesson H."/>
        </authorList>
    </citation>
    <scope>NUCLEOTIDE SEQUENCE</scope>
    <source>
        <strain evidence="5">CBS 958.72</strain>
    </source>
</reference>
<evidence type="ECO:0000256" key="1">
    <source>
        <dbReference type="ARBA" id="ARBA00001946"/>
    </source>
</evidence>
<name>A0AAE0TXU4_9PEZI</name>
<keyword evidence="2" id="KW-0378">Hydrolase</keyword>
<dbReference type="AlphaFoldDB" id="A0AAE0TXU4"/>
<dbReference type="GO" id="GO:0080041">
    <property type="term" value="F:ADP-ribose pyrophosphohydrolase activity"/>
    <property type="evidence" value="ECO:0007669"/>
    <property type="project" value="TreeGrafter"/>
</dbReference>
<dbReference type="PANTHER" id="PTHR11839:SF18">
    <property type="entry name" value="NUDIX HYDROLASE DOMAIN-CONTAINING PROTEIN"/>
    <property type="match status" value="1"/>
</dbReference>
<evidence type="ECO:0000256" key="2">
    <source>
        <dbReference type="ARBA" id="ARBA00022801"/>
    </source>
</evidence>